<dbReference type="OrthoDB" id="2423701at2759"/>
<dbReference type="GO" id="GO:0120293">
    <property type="term" value="C:dynein axonemal particle"/>
    <property type="evidence" value="ECO:0007669"/>
    <property type="project" value="UniProtKB-SubCell"/>
</dbReference>
<dbReference type="InterPro" id="IPR011990">
    <property type="entry name" value="TPR-like_helical_dom_sf"/>
</dbReference>
<evidence type="ECO:0000256" key="7">
    <source>
        <dbReference type="PROSITE-ProRule" id="PRU00339"/>
    </source>
</evidence>
<dbReference type="Gene3D" id="1.10.260.100">
    <property type="match status" value="2"/>
</dbReference>
<name>A0A834XUD1_APHGI</name>
<dbReference type="AlphaFoldDB" id="A0A834XUD1"/>
<dbReference type="PANTHER" id="PTHR22904">
    <property type="entry name" value="TPR REPEAT CONTAINING PROTEIN"/>
    <property type="match status" value="1"/>
</dbReference>
<dbReference type="Pfam" id="PF00515">
    <property type="entry name" value="TPR_1"/>
    <property type="match status" value="3"/>
</dbReference>
<evidence type="ECO:0000313" key="11">
    <source>
        <dbReference type="Proteomes" id="UP000639338"/>
    </source>
</evidence>
<reference evidence="10 11" key="1">
    <citation type="submission" date="2020-08" db="EMBL/GenBank/DDBJ databases">
        <title>Aphidius gifuensis genome sequencing and assembly.</title>
        <authorList>
            <person name="Du Z."/>
        </authorList>
    </citation>
    <scope>NUCLEOTIDE SEQUENCE [LARGE SCALE GENOMIC DNA]</scope>
    <source>
        <strain evidence="10">YNYX2018</strain>
        <tissue evidence="10">Adults</tissue>
    </source>
</reference>
<dbReference type="Pfam" id="PF13414">
    <property type="entry name" value="TPR_11"/>
    <property type="match status" value="1"/>
</dbReference>
<accession>A0A834XUD1</accession>
<dbReference type="FunFam" id="1.10.260.100:FF:000002">
    <property type="entry name" value="Stress-induced-phosphoprotein 1 (Hsp70/Hsp90-organizing)"/>
    <property type="match status" value="1"/>
</dbReference>
<comment type="function">
    <text evidence="6">Acts as a co-chaperone for HSP90AA1. Mediates the association of the molecular chaperones HSPA8/HSC70 and HSP90.</text>
</comment>
<feature type="domain" description="STI1" evidence="9">
    <location>
        <begin position="130"/>
        <end position="169"/>
    </location>
</feature>
<evidence type="ECO:0000256" key="3">
    <source>
        <dbReference type="ARBA" id="ARBA00022803"/>
    </source>
</evidence>
<evidence type="ECO:0000313" key="10">
    <source>
        <dbReference type="EMBL" id="KAF7993658.1"/>
    </source>
</evidence>
<dbReference type="SMART" id="SM00028">
    <property type="entry name" value="TPR"/>
    <property type="match status" value="9"/>
</dbReference>
<comment type="subcellular location">
    <subcellularLocation>
        <location evidence="4">Dynein axonemal particle</location>
    </subcellularLocation>
</comment>
<feature type="repeat" description="TPR" evidence="7">
    <location>
        <begin position="432"/>
        <end position="465"/>
    </location>
</feature>
<dbReference type="FunFam" id="1.25.40.10:FF:000020">
    <property type="entry name" value="Stress-induced phosphoprotein 1"/>
    <property type="match status" value="1"/>
</dbReference>
<keyword evidence="11" id="KW-1185">Reference proteome</keyword>
<keyword evidence="2" id="KW-0677">Repeat</keyword>
<feature type="compositionally biased region" description="Basic and acidic residues" evidence="8">
    <location>
        <begin position="205"/>
        <end position="237"/>
    </location>
</feature>
<proteinExistence type="predicted"/>
<dbReference type="SUPFAM" id="SSF48452">
    <property type="entry name" value="TPR-like"/>
    <property type="match status" value="3"/>
</dbReference>
<gene>
    <name evidence="10" type="ORF">HCN44_010253</name>
</gene>
<dbReference type="Pfam" id="PF13424">
    <property type="entry name" value="TPR_12"/>
    <property type="match status" value="1"/>
</dbReference>
<organism evidence="10 11">
    <name type="scientific">Aphidius gifuensis</name>
    <name type="common">Parasitoid wasp</name>
    <dbReference type="NCBI Taxonomy" id="684658"/>
    <lineage>
        <taxon>Eukaryota</taxon>
        <taxon>Metazoa</taxon>
        <taxon>Ecdysozoa</taxon>
        <taxon>Arthropoda</taxon>
        <taxon>Hexapoda</taxon>
        <taxon>Insecta</taxon>
        <taxon>Pterygota</taxon>
        <taxon>Neoptera</taxon>
        <taxon>Endopterygota</taxon>
        <taxon>Hymenoptera</taxon>
        <taxon>Apocrita</taxon>
        <taxon>Ichneumonoidea</taxon>
        <taxon>Braconidae</taxon>
        <taxon>Aphidiinae</taxon>
        <taxon>Aphidius</taxon>
    </lineage>
</organism>
<dbReference type="SMART" id="SM00727">
    <property type="entry name" value="STI1"/>
    <property type="match status" value="2"/>
</dbReference>
<feature type="region of interest" description="Disordered" evidence="8">
    <location>
        <begin position="189"/>
        <end position="237"/>
    </location>
</feature>
<keyword evidence="3 7" id="KW-0802">TPR repeat</keyword>
<feature type="repeat" description="TPR" evidence="7">
    <location>
        <begin position="72"/>
        <end position="105"/>
    </location>
</feature>
<dbReference type="EMBL" id="JACMRX010000003">
    <property type="protein sequence ID" value="KAF7993658.1"/>
    <property type="molecule type" value="Genomic_DNA"/>
</dbReference>
<dbReference type="PROSITE" id="PS50005">
    <property type="entry name" value="TPR"/>
    <property type="match status" value="7"/>
</dbReference>
<evidence type="ECO:0000256" key="5">
    <source>
        <dbReference type="ARBA" id="ARBA00026193"/>
    </source>
</evidence>
<dbReference type="InterPro" id="IPR019734">
    <property type="entry name" value="TPR_rpt"/>
</dbReference>
<dbReference type="Pfam" id="PF13181">
    <property type="entry name" value="TPR_8"/>
    <property type="match status" value="1"/>
</dbReference>
<evidence type="ECO:0000256" key="4">
    <source>
        <dbReference type="ARBA" id="ARBA00024190"/>
    </source>
</evidence>
<sequence length="544" mass="61433">MEQVSALKDKGNAALQEGKFDDAVKYYTEAIALDGTNHVLYSNRSAAYAKNGKYVQALEDGEKTVALKPDWAKGHSRVGSALSYLGRMTEAIKAFETALQLDPNNAQYAENLADARAQKNQNAMPNPFASPDLMNKLRNDPKTSEYFKDPSYLQLLNELRTNPNALTSKIQDPRVLASLGVLLGFNAMSGDDESMDIDPPTKPTTETKKKEEPKKQEENTNMTPEKKQAIDEKQKGNDAYKKKDFDNALLHYNKAIELDPTETTYLLNIAAVYFEQKNYDKCIEQCEKAIDIGRENRADFKLIAKAFTRIGNSYKKMENWKQAKVYYEKSMSEHRTPEIKALLSDIEQKIKEEEKKAYIDPVKAEEEKSLGNDKFKLGDYAGAVKHYTEAIKRNPDDAKIYSNRAACYTKLAAFDLGLKDCETCVELDPKFVKGWIRKGKILQGMKQHRKAAKAYETALSLDPNNAEAAEGYRSASMYHDSNPEEVRKRAMADPEVQSILRDPAMRMILEQMQNDPKALQDHLKNPAIAEKLQKLLESGLIAIH</sequence>
<dbReference type="PROSITE" id="PS50293">
    <property type="entry name" value="TPR_REGION"/>
    <property type="match status" value="1"/>
</dbReference>
<dbReference type="PANTHER" id="PTHR22904:SF523">
    <property type="entry name" value="STRESS-INDUCED-PHOSPHOPROTEIN 1"/>
    <property type="match status" value="1"/>
</dbReference>
<feature type="domain" description="STI1" evidence="9">
    <location>
        <begin position="493"/>
        <end position="532"/>
    </location>
</feature>
<evidence type="ECO:0000256" key="8">
    <source>
        <dbReference type="SAM" id="MobiDB-lite"/>
    </source>
</evidence>
<feature type="repeat" description="TPR" evidence="7">
    <location>
        <begin position="364"/>
        <end position="397"/>
    </location>
</feature>
<comment type="caution">
    <text evidence="10">The sequence shown here is derived from an EMBL/GenBank/DDBJ whole genome shotgun (WGS) entry which is preliminary data.</text>
</comment>
<evidence type="ECO:0000256" key="6">
    <source>
        <dbReference type="ARBA" id="ARBA00045590"/>
    </source>
</evidence>
<feature type="repeat" description="TPR" evidence="7">
    <location>
        <begin position="263"/>
        <end position="296"/>
    </location>
</feature>
<dbReference type="FunFam" id="1.10.260.100:FF:000004">
    <property type="entry name" value="Putative stress-induced-phosphoprotein 1"/>
    <property type="match status" value="1"/>
</dbReference>
<dbReference type="FunFam" id="1.25.40.10:FF:000027">
    <property type="entry name" value="stress-induced-phosphoprotein 1 isoform X1"/>
    <property type="match status" value="1"/>
</dbReference>
<evidence type="ECO:0000259" key="9">
    <source>
        <dbReference type="SMART" id="SM00727"/>
    </source>
</evidence>
<keyword evidence="1" id="KW-0963">Cytoplasm</keyword>
<feature type="repeat" description="TPR" evidence="7">
    <location>
        <begin position="4"/>
        <end position="37"/>
    </location>
</feature>
<feature type="repeat" description="TPR" evidence="7">
    <location>
        <begin position="304"/>
        <end position="337"/>
    </location>
</feature>
<evidence type="ECO:0000256" key="1">
    <source>
        <dbReference type="ARBA" id="ARBA00022490"/>
    </source>
</evidence>
<dbReference type="InterPro" id="IPR041243">
    <property type="entry name" value="STI1/HOP_DP"/>
</dbReference>
<dbReference type="FunFam" id="1.25.40.10:FF:000010">
    <property type="entry name" value="Stress-induced phosphoprotein 1"/>
    <property type="match status" value="1"/>
</dbReference>
<dbReference type="Pfam" id="PF17830">
    <property type="entry name" value="STI1-HOP_DP"/>
    <property type="match status" value="2"/>
</dbReference>
<feature type="repeat" description="TPR" evidence="7">
    <location>
        <begin position="229"/>
        <end position="262"/>
    </location>
</feature>
<evidence type="ECO:0000256" key="2">
    <source>
        <dbReference type="ARBA" id="ARBA00022737"/>
    </source>
</evidence>
<dbReference type="InterPro" id="IPR006636">
    <property type="entry name" value="STI1_HS-bd"/>
</dbReference>
<dbReference type="GO" id="GO:0051879">
    <property type="term" value="F:Hsp90 protein binding"/>
    <property type="evidence" value="ECO:0007669"/>
    <property type="project" value="TreeGrafter"/>
</dbReference>
<protein>
    <recommendedName>
        <fullName evidence="5">Stress-induced-phosphoprotein 1</fullName>
    </recommendedName>
</protein>
<dbReference type="Proteomes" id="UP000639338">
    <property type="component" value="Unassembled WGS sequence"/>
</dbReference>
<dbReference type="Gene3D" id="1.25.40.10">
    <property type="entry name" value="Tetratricopeptide repeat domain"/>
    <property type="match status" value="3"/>
</dbReference>